<sequence length="117" mass="13566">MFINDMNILEDEEPPVPSTYDEQAKSYNRVRVARRDWWDNNLLRQEFDKRLSELGWTDWLPNSPRDKIKSSFIQGIADLSDDWEIAKDRLAAIESTLDDEEKSESSVMVSPAACPES</sequence>
<protein>
    <submittedName>
        <fullName evidence="2">Uncharacterized protein</fullName>
    </submittedName>
</protein>
<reference evidence="2 3" key="1">
    <citation type="journal article" date="2014" name="BMC Genomics">
        <title>Comparative genome sequencing reveals chemotype-specific gene clusters in the toxigenic black mold Stachybotrys.</title>
        <authorList>
            <person name="Semeiks J."/>
            <person name="Borek D."/>
            <person name="Otwinowski Z."/>
            <person name="Grishin N.V."/>
        </authorList>
    </citation>
    <scope>NUCLEOTIDE SEQUENCE [LARGE SCALE GENOMIC DNA]</scope>
    <source>
        <strain evidence="3">CBS 109288 / IBT 7711</strain>
    </source>
</reference>
<dbReference type="AlphaFoldDB" id="A0A084AR41"/>
<accession>A0A084AR41</accession>
<dbReference type="HOGENOM" id="CLU_2086352_0_0_1"/>
<dbReference type="EMBL" id="KL648604">
    <property type="protein sequence ID" value="KEY67770.1"/>
    <property type="molecule type" value="Genomic_DNA"/>
</dbReference>
<name>A0A084AR41_STACB</name>
<evidence type="ECO:0000256" key="1">
    <source>
        <dbReference type="SAM" id="MobiDB-lite"/>
    </source>
</evidence>
<organism evidence="2 3">
    <name type="scientific">Stachybotrys chartarum (strain CBS 109288 / IBT 7711)</name>
    <name type="common">Toxic black mold</name>
    <name type="synonym">Stilbospora chartarum</name>
    <dbReference type="NCBI Taxonomy" id="1280523"/>
    <lineage>
        <taxon>Eukaryota</taxon>
        <taxon>Fungi</taxon>
        <taxon>Dikarya</taxon>
        <taxon>Ascomycota</taxon>
        <taxon>Pezizomycotina</taxon>
        <taxon>Sordariomycetes</taxon>
        <taxon>Hypocreomycetidae</taxon>
        <taxon>Hypocreales</taxon>
        <taxon>Stachybotryaceae</taxon>
        <taxon>Stachybotrys</taxon>
    </lineage>
</organism>
<feature type="region of interest" description="Disordered" evidence="1">
    <location>
        <begin position="96"/>
        <end position="117"/>
    </location>
</feature>
<proteinExistence type="predicted"/>
<gene>
    <name evidence="2" type="ORF">S7711_10802</name>
</gene>
<dbReference type="Proteomes" id="UP000028045">
    <property type="component" value="Unassembled WGS sequence"/>
</dbReference>
<keyword evidence="3" id="KW-1185">Reference proteome</keyword>
<evidence type="ECO:0000313" key="2">
    <source>
        <dbReference type="EMBL" id="KEY67770.1"/>
    </source>
</evidence>
<evidence type="ECO:0000313" key="3">
    <source>
        <dbReference type="Proteomes" id="UP000028045"/>
    </source>
</evidence>